<dbReference type="InterPro" id="IPR016162">
    <property type="entry name" value="Ald_DH_N"/>
</dbReference>
<gene>
    <name evidence="4" type="ORF">CU102_02730</name>
    <name evidence="3" type="ORF">CU102_27360</name>
</gene>
<sequence>MNKVEFNRTVKPNFKKRYGNFINGQFVEPKSGRYFDNTSPVNGQVLCEIARSDATDVEAALDAAHAAKEAWGRTS</sequence>
<evidence type="ECO:0000313" key="4">
    <source>
        <dbReference type="EMBL" id="PSH70040.1"/>
    </source>
</evidence>
<feature type="non-terminal residue" evidence="4">
    <location>
        <position position="75"/>
    </location>
</feature>
<dbReference type="GO" id="GO:0016491">
    <property type="term" value="F:oxidoreductase activity"/>
    <property type="evidence" value="ECO:0007669"/>
    <property type="project" value="UniProtKB-KW"/>
</dbReference>
<evidence type="ECO:0000313" key="3">
    <source>
        <dbReference type="EMBL" id="PSH61208.1"/>
    </source>
</evidence>
<dbReference type="PANTHER" id="PTHR43111:SF1">
    <property type="entry name" value="ALDEHYDE DEHYDROGENASE B-RELATED"/>
    <property type="match status" value="1"/>
</dbReference>
<dbReference type="InterPro" id="IPR015590">
    <property type="entry name" value="Aldehyde_DH_dom"/>
</dbReference>
<dbReference type="AlphaFoldDB" id="A0A2P7BUB1"/>
<dbReference type="Gene3D" id="3.40.605.10">
    <property type="entry name" value="Aldehyde Dehydrogenase, Chain A, domain 1"/>
    <property type="match status" value="1"/>
</dbReference>
<keyword evidence="1" id="KW-0560">Oxidoreductase</keyword>
<comment type="caution">
    <text evidence="4">The sequence shown here is derived from an EMBL/GenBank/DDBJ whole genome shotgun (WGS) entry which is preliminary data.</text>
</comment>
<protein>
    <submittedName>
        <fullName evidence="4">Aldehyde dehydrogenase</fullName>
    </submittedName>
</protein>
<keyword evidence="5" id="KW-1185">Reference proteome</keyword>
<dbReference type="OrthoDB" id="6882680at2"/>
<reference evidence="4" key="1">
    <citation type="submission" date="2017-11" db="EMBL/GenBank/DDBJ databases">
        <authorList>
            <person name="Han C.G."/>
        </authorList>
    </citation>
    <scope>NUCLEOTIDE SEQUENCE [LARGE SCALE GENOMIC DNA]</scope>
    <source>
        <strain evidence="4">STM 196</strain>
    </source>
</reference>
<dbReference type="RefSeq" id="WP_146146461.1">
    <property type="nucleotide sequence ID" value="NZ_PGGO01000002.1"/>
</dbReference>
<evidence type="ECO:0000256" key="1">
    <source>
        <dbReference type="ARBA" id="ARBA00023002"/>
    </source>
</evidence>
<dbReference type="Pfam" id="PF00171">
    <property type="entry name" value="Aldedh"/>
    <property type="match status" value="1"/>
</dbReference>
<feature type="domain" description="Aldehyde dehydrogenase" evidence="2">
    <location>
        <begin position="26"/>
        <end position="74"/>
    </location>
</feature>
<dbReference type="SUPFAM" id="SSF53720">
    <property type="entry name" value="ALDH-like"/>
    <property type="match status" value="1"/>
</dbReference>
<dbReference type="PANTHER" id="PTHR43111">
    <property type="entry name" value="ALDEHYDE DEHYDROGENASE B-RELATED"/>
    <property type="match status" value="1"/>
</dbReference>
<accession>A0A2P7BUB1</accession>
<dbReference type="EMBL" id="PGGO01000040">
    <property type="protein sequence ID" value="PSH61208.1"/>
    <property type="molecule type" value="Genomic_DNA"/>
</dbReference>
<evidence type="ECO:0000259" key="2">
    <source>
        <dbReference type="Pfam" id="PF00171"/>
    </source>
</evidence>
<evidence type="ECO:0000313" key="5">
    <source>
        <dbReference type="Proteomes" id="UP000241444"/>
    </source>
</evidence>
<reference evidence="5" key="2">
    <citation type="submission" date="2017-11" db="EMBL/GenBank/DDBJ databases">
        <authorList>
            <person name="Kuznetsova I."/>
            <person name="Sazanova A."/>
            <person name="Chirak E."/>
            <person name="Safronova V."/>
            <person name="Willems A."/>
        </authorList>
    </citation>
    <scope>NUCLEOTIDE SEQUENCE [LARGE SCALE GENOMIC DNA]</scope>
    <source>
        <strain evidence="5">STM 196</strain>
    </source>
</reference>
<dbReference type="Proteomes" id="UP000241444">
    <property type="component" value="Unassembled WGS sequence"/>
</dbReference>
<dbReference type="EMBL" id="PGGO01000002">
    <property type="protein sequence ID" value="PSH70040.1"/>
    <property type="molecule type" value="Genomic_DNA"/>
</dbReference>
<organism evidence="4 5">
    <name type="scientific">Phyllobacterium brassicacearum</name>
    <dbReference type="NCBI Taxonomy" id="314235"/>
    <lineage>
        <taxon>Bacteria</taxon>
        <taxon>Pseudomonadati</taxon>
        <taxon>Pseudomonadota</taxon>
        <taxon>Alphaproteobacteria</taxon>
        <taxon>Hyphomicrobiales</taxon>
        <taxon>Phyllobacteriaceae</taxon>
        <taxon>Phyllobacterium</taxon>
    </lineage>
</organism>
<dbReference type="InterPro" id="IPR016161">
    <property type="entry name" value="Ald_DH/histidinol_DH"/>
</dbReference>
<proteinExistence type="predicted"/>
<name>A0A2P7BUB1_9HYPH</name>